<feature type="region of interest" description="Disordered" evidence="8">
    <location>
        <begin position="51"/>
        <end position="73"/>
    </location>
</feature>
<comment type="similarity">
    <text evidence="3">Belongs to the CSN3 family.</text>
</comment>
<dbReference type="InterPro" id="IPR055089">
    <property type="entry name" value="COP9_N"/>
</dbReference>
<dbReference type="InterPro" id="IPR050756">
    <property type="entry name" value="CSN3"/>
</dbReference>
<keyword evidence="6" id="KW-0736">Signalosome</keyword>
<evidence type="ECO:0000256" key="6">
    <source>
        <dbReference type="ARBA" id="ARBA00022790"/>
    </source>
</evidence>
<dbReference type="GO" id="GO:0008180">
    <property type="term" value="C:COP9 signalosome"/>
    <property type="evidence" value="ECO:0007669"/>
    <property type="project" value="UniProtKB-KW"/>
</dbReference>
<evidence type="ECO:0000256" key="7">
    <source>
        <dbReference type="ARBA" id="ARBA00023242"/>
    </source>
</evidence>
<evidence type="ECO:0000256" key="4">
    <source>
        <dbReference type="ARBA" id="ARBA00014878"/>
    </source>
</evidence>
<evidence type="ECO:0000256" key="8">
    <source>
        <dbReference type="SAM" id="MobiDB-lite"/>
    </source>
</evidence>
<evidence type="ECO:0000259" key="9">
    <source>
        <dbReference type="PROSITE" id="PS50250"/>
    </source>
</evidence>
<comment type="caution">
    <text evidence="10">The sequence shown here is derived from an EMBL/GenBank/DDBJ whole genome shotgun (WGS) entry which is preliminary data.</text>
</comment>
<reference evidence="10 11" key="1">
    <citation type="submission" date="2016-07" db="EMBL/GenBank/DDBJ databases">
        <title>Pervasive Adenine N6-methylation of Active Genes in Fungi.</title>
        <authorList>
            <consortium name="DOE Joint Genome Institute"/>
            <person name="Mondo S.J."/>
            <person name="Dannebaum R.O."/>
            <person name="Kuo R.C."/>
            <person name="Labutti K."/>
            <person name="Haridas S."/>
            <person name="Kuo A."/>
            <person name="Salamov A."/>
            <person name="Ahrendt S.R."/>
            <person name="Lipzen A."/>
            <person name="Sullivan W."/>
            <person name="Andreopoulos W.B."/>
            <person name="Clum A."/>
            <person name="Lindquist E."/>
            <person name="Daum C."/>
            <person name="Ramamoorthy G.K."/>
            <person name="Gryganskyi A."/>
            <person name="Culley D."/>
            <person name="Magnuson J.K."/>
            <person name="James T.Y."/>
            <person name="O'Malley M.A."/>
            <person name="Stajich J.E."/>
            <person name="Spatafora J.W."/>
            <person name="Visel A."/>
            <person name="Grigoriev I.V."/>
        </authorList>
    </citation>
    <scope>NUCLEOTIDE SEQUENCE [LARGE SCALE GENOMIC DNA]</scope>
    <source>
        <strain evidence="10 11">NRRL 1336</strain>
    </source>
</reference>
<dbReference type="Proteomes" id="UP000193560">
    <property type="component" value="Unassembled WGS sequence"/>
</dbReference>
<accession>A0A1X2IDF1</accession>
<comment type="subcellular location">
    <subcellularLocation>
        <location evidence="2">Cytoplasm</location>
    </subcellularLocation>
    <subcellularLocation>
        <location evidence="1">Nucleus</location>
    </subcellularLocation>
</comment>
<evidence type="ECO:0000256" key="2">
    <source>
        <dbReference type="ARBA" id="ARBA00004496"/>
    </source>
</evidence>
<feature type="domain" description="PCI" evidence="9">
    <location>
        <begin position="236"/>
        <end position="411"/>
    </location>
</feature>
<feature type="compositionally biased region" description="Low complexity" evidence="8">
    <location>
        <begin position="51"/>
        <end position="66"/>
    </location>
</feature>
<proteinExistence type="inferred from homology"/>
<dbReference type="GO" id="GO:0005737">
    <property type="term" value="C:cytoplasm"/>
    <property type="evidence" value="ECO:0007669"/>
    <property type="project" value="UniProtKB-SubCell"/>
</dbReference>
<evidence type="ECO:0000256" key="5">
    <source>
        <dbReference type="ARBA" id="ARBA00022490"/>
    </source>
</evidence>
<dbReference type="PANTHER" id="PTHR10758">
    <property type="entry name" value="26S PROTEASOME NON-ATPASE REGULATORY SUBUNIT 3/COP9 SIGNALOSOME COMPLEX SUBUNIT 3"/>
    <property type="match status" value="1"/>
</dbReference>
<evidence type="ECO:0000256" key="1">
    <source>
        <dbReference type="ARBA" id="ARBA00004123"/>
    </source>
</evidence>
<dbReference type="GO" id="GO:0006511">
    <property type="term" value="P:ubiquitin-dependent protein catabolic process"/>
    <property type="evidence" value="ECO:0007669"/>
    <property type="project" value="TreeGrafter"/>
</dbReference>
<dbReference type="PROSITE" id="PS50250">
    <property type="entry name" value="PCI"/>
    <property type="match status" value="1"/>
</dbReference>
<evidence type="ECO:0000313" key="10">
    <source>
        <dbReference type="EMBL" id="ORZ14512.1"/>
    </source>
</evidence>
<evidence type="ECO:0000256" key="3">
    <source>
        <dbReference type="ARBA" id="ARBA00007084"/>
    </source>
</evidence>
<sequence length="468" mass="52324">MDDIQMVNNTPTLDEVFGLILSIDNTDTLRTSTVRAHLDVLTEEQLASVLQTNSGSDSQQSQSQQSPETNDPIHILDPLTHSLGYLYFITARCRKATQQNALSLYHMLCQFIDVADMEQVVLAGSQMSRIIVAVNHLAQVLKNDLIPLQPLSTLITRLSPSTNNDAAINSPGGGTALTIFHAALAKQCILTKMYQYPMPILNRDIVQVDPKMYGTTIEHYLEYHYYGAILYIGNKEYEKAVEFLTLVISAPVQKAVSAIQLEAYKRYILVSLIAYGHLYALPKYVSVVIEKTCKKQYGAYFALMEAFDGDDIEKLTTMIQKHQQTFEADGLVGLAKQLIQASYRKKIKMLTNIYYKIKLDDLGRQISADASSSPLTKDQIEHLLIDMIGKNYINANLSIVMEQGVPVKMIQFHEETTPSVALGSNHRLEQAITNIARANDQLAVMDKNEGLNGDFQSKVSLNKKIKIK</sequence>
<dbReference type="Pfam" id="PF22788">
    <property type="entry name" value="COP9_hel_rpt"/>
    <property type="match status" value="1"/>
</dbReference>
<dbReference type="EMBL" id="MCGE01000014">
    <property type="protein sequence ID" value="ORZ14512.1"/>
    <property type="molecule type" value="Genomic_DNA"/>
</dbReference>
<keyword evidence="5" id="KW-0963">Cytoplasm</keyword>
<dbReference type="PANTHER" id="PTHR10758:SF1">
    <property type="entry name" value="COP9 SIGNALOSOME COMPLEX SUBUNIT 3"/>
    <property type="match status" value="1"/>
</dbReference>
<dbReference type="OrthoDB" id="29061at2759"/>
<dbReference type="InterPro" id="IPR000717">
    <property type="entry name" value="PCI_dom"/>
</dbReference>
<dbReference type="AlphaFoldDB" id="A0A1X2IDF1"/>
<dbReference type="Pfam" id="PF01399">
    <property type="entry name" value="PCI"/>
    <property type="match status" value="1"/>
</dbReference>
<dbReference type="STRING" id="90262.A0A1X2IDF1"/>
<evidence type="ECO:0000313" key="11">
    <source>
        <dbReference type="Proteomes" id="UP000193560"/>
    </source>
</evidence>
<protein>
    <recommendedName>
        <fullName evidence="4">COP9 signalosome complex subunit 3</fullName>
    </recommendedName>
</protein>
<name>A0A1X2IDF1_9FUNG</name>
<keyword evidence="11" id="KW-1185">Reference proteome</keyword>
<keyword evidence="7" id="KW-0539">Nucleus</keyword>
<gene>
    <name evidence="10" type="ORF">BCR42DRAFT_417057</name>
</gene>
<organism evidence="10 11">
    <name type="scientific">Absidia repens</name>
    <dbReference type="NCBI Taxonomy" id="90262"/>
    <lineage>
        <taxon>Eukaryota</taxon>
        <taxon>Fungi</taxon>
        <taxon>Fungi incertae sedis</taxon>
        <taxon>Mucoromycota</taxon>
        <taxon>Mucoromycotina</taxon>
        <taxon>Mucoromycetes</taxon>
        <taxon>Mucorales</taxon>
        <taxon>Cunninghamellaceae</taxon>
        <taxon>Absidia</taxon>
    </lineage>
</organism>